<sequence>MATLYSTDSILGNLDLLHATVSKLFVDFKETEEIPHAELRLVLAEDHIDRWNCSVGSNPGAAVNANSGSDITFSVQGCENPPANILISFEFKLHTSHMTLISLIDCLRGGGSSPWDNLTQFTRLWSKGTDAVVDTSGLFILGEPQLEFGKFMAKNYAKSGWGVLQSERDTLIRRGWFEFEFSRARGIEDTPHPYVSPDEDVNHKAMADGRLRYFSLVRDLNLGSASA</sequence>
<evidence type="ECO:0000313" key="1">
    <source>
        <dbReference type="EMBL" id="CAI6043023.1"/>
    </source>
</evidence>
<dbReference type="AlphaFoldDB" id="A0AA35LRL5"/>
<name>A0AA35LRL5_9HYPO</name>
<proteinExistence type="predicted"/>
<gene>
    <name evidence="1" type="ORF">CCHLO57077_00017239</name>
</gene>
<dbReference type="EMBL" id="CABFNP030000549">
    <property type="protein sequence ID" value="CAI6043023.1"/>
    <property type="molecule type" value="Genomic_DNA"/>
</dbReference>
<dbReference type="Proteomes" id="UP001160390">
    <property type="component" value="Unassembled WGS sequence"/>
</dbReference>
<evidence type="ECO:0000313" key="2">
    <source>
        <dbReference type="Proteomes" id="UP001160390"/>
    </source>
</evidence>
<organism evidence="1 2">
    <name type="scientific">Clonostachys chloroleuca</name>
    <dbReference type="NCBI Taxonomy" id="1926264"/>
    <lineage>
        <taxon>Eukaryota</taxon>
        <taxon>Fungi</taxon>
        <taxon>Dikarya</taxon>
        <taxon>Ascomycota</taxon>
        <taxon>Pezizomycotina</taxon>
        <taxon>Sordariomycetes</taxon>
        <taxon>Hypocreomycetidae</taxon>
        <taxon>Hypocreales</taxon>
        <taxon>Bionectriaceae</taxon>
        <taxon>Clonostachys</taxon>
    </lineage>
</organism>
<accession>A0AA35LRL5</accession>
<reference evidence="1" key="1">
    <citation type="submission" date="2023-01" db="EMBL/GenBank/DDBJ databases">
        <authorList>
            <person name="Piombo E."/>
        </authorList>
    </citation>
    <scope>NUCLEOTIDE SEQUENCE</scope>
</reference>
<protein>
    <submittedName>
        <fullName evidence="1">Uncharacterized protein</fullName>
    </submittedName>
</protein>
<comment type="caution">
    <text evidence="1">The sequence shown here is derived from an EMBL/GenBank/DDBJ whole genome shotgun (WGS) entry which is preliminary data.</text>
</comment>
<keyword evidence="2" id="KW-1185">Reference proteome</keyword>